<comment type="caution">
    <text evidence="3">The sequence shown here is derived from an EMBL/GenBank/DDBJ whole genome shotgun (WGS) entry which is preliminary data.</text>
</comment>
<dbReference type="InterPro" id="IPR051681">
    <property type="entry name" value="Ser/Thr_Kinases-Pseudokinases"/>
</dbReference>
<feature type="domain" description="Protein kinase" evidence="2">
    <location>
        <begin position="1"/>
        <end position="119"/>
    </location>
</feature>
<accession>A0A915ZBT3</accession>
<evidence type="ECO:0000256" key="1">
    <source>
        <dbReference type="SAM" id="MobiDB-lite"/>
    </source>
</evidence>
<dbReference type="Proteomes" id="UP000684084">
    <property type="component" value="Unassembled WGS sequence"/>
</dbReference>
<feature type="compositionally biased region" description="Basic and acidic residues" evidence="1">
    <location>
        <begin position="248"/>
        <end position="265"/>
    </location>
</feature>
<dbReference type="GO" id="GO:0004674">
    <property type="term" value="F:protein serine/threonine kinase activity"/>
    <property type="evidence" value="ECO:0007669"/>
    <property type="project" value="TreeGrafter"/>
</dbReference>
<evidence type="ECO:0000313" key="4">
    <source>
        <dbReference type="Proteomes" id="UP000684084"/>
    </source>
</evidence>
<proteinExistence type="predicted"/>
<reference evidence="3" key="1">
    <citation type="submission" date="2020-05" db="EMBL/GenBank/DDBJ databases">
        <authorList>
            <person name="Rincon C."/>
            <person name="Sanders R I."/>
            <person name="Robbins C."/>
            <person name="Chaturvedi A."/>
        </authorList>
    </citation>
    <scope>NUCLEOTIDE SEQUENCE</scope>
    <source>
        <strain evidence="3">CHB12</strain>
    </source>
</reference>
<dbReference type="OrthoDB" id="2314940at2759"/>
<evidence type="ECO:0000313" key="3">
    <source>
        <dbReference type="EMBL" id="CAB5369129.1"/>
    </source>
</evidence>
<name>A0A915ZBT3_9GLOM</name>
<dbReference type="VEuPathDB" id="FungiDB:RhiirFUN_016757"/>
<dbReference type="GO" id="GO:0005524">
    <property type="term" value="F:ATP binding"/>
    <property type="evidence" value="ECO:0007669"/>
    <property type="project" value="InterPro"/>
</dbReference>
<feature type="compositionally biased region" description="Polar residues" evidence="1">
    <location>
        <begin position="233"/>
        <end position="247"/>
    </location>
</feature>
<dbReference type="InterPro" id="IPR000719">
    <property type="entry name" value="Prot_kinase_dom"/>
</dbReference>
<dbReference type="PANTHER" id="PTHR44329">
    <property type="entry name" value="SERINE/THREONINE-PROTEIN KINASE TNNI3K-RELATED"/>
    <property type="match status" value="1"/>
</dbReference>
<organism evidence="3 4">
    <name type="scientific">Rhizophagus irregularis</name>
    <dbReference type="NCBI Taxonomy" id="588596"/>
    <lineage>
        <taxon>Eukaryota</taxon>
        <taxon>Fungi</taxon>
        <taxon>Fungi incertae sedis</taxon>
        <taxon>Mucoromycota</taxon>
        <taxon>Glomeromycotina</taxon>
        <taxon>Glomeromycetes</taxon>
        <taxon>Glomerales</taxon>
        <taxon>Glomeraceae</taxon>
        <taxon>Rhizophagus</taxon>
    </lineage>
</organism>
<feature type="region of interest" description="Disordered" evidence="1">
    <location>
        <begin position="233"/>
        <end position="265"/>
    </location>
</feature>
<dbReference type="Pfam" id="PF00069">
    <property type="entry name" value="Pkinase"/>
    <property type="match status" value="1"/>
</dbReference>
<protein>
    <recommendedName>
        <fullName evidence="2">Protein kinase domain-containing protein</fullName>
    </recommendedName>
</protein>
<evidence type="ECO:0000259" key="2">
    <source>
        <dbReference type="PROSITE" id="PS50011"/>
    </source>
</evidence>
<dbReference type="AlphaFoldDB" id="A0A915ZBT3"/>
<sequence>MALDIARGLKCLHARNIVHRDLHAKNILIHKNRLMIADLGLSKQLTVEITSTSYVEPQFFTVANYVRNKKSDIYISNGLREEPISDSPPEYVDLYQKCWDVDPNIRPTSDEVVDTLEYILSNIKEDSKIKEDMNISEDSKIIKNTEYTNITEDPNITNDSKITNDPMIKNDLIVTNDSKITHNQMITDDSKITNNLMISDDSKVANDPMIIDDSNVANDSIITNDPKIIISNDSTNTNDPIITNDSKITGDSKKDEKHDRSESSPLREYKISKPLPLVFNNIEDESRLLSSILDEIVQVYLEYNNIGWTNNFDFDEVLEKYKSKARKIFDYLIENSNIKHYELYQKNNGISDVSSKIEEIEKELERGWFRRALKKPSSDSIFNL</sequence>
<gene>
    <name evidence="3" type="ORF">CHRIB12_LOCUS12036</name>
</gene>
<dbReference type="EMBL" id="CAGKOT010000026">
    <property type="protein sequence ID" value="CAB5369129.1"/>
    <property type="molecule type" value="Genomic_DNA"/>
</dbReference>
<dbReference type="PROSITE" id="PS50011">
    <property type="entry name" value="PROTEIN_KINASE_DOM"/>
    <property type="match status" value="1"/>
</dbReference>